<protein>
    <submittedName>
        <fullName evidence="1">Uncharacterized protein</fullName>
    </submittedName>
</protein>
<sequence length="173" mass="19344">MRTTLLQTPFLRSLLSLLLSIAVLSSGSLFSMGCSTRAESGTWTADSTLVYPGKIAGDVTCTITFCEKFSSKTGQCTGVSRSFEMMEDAKVRAVIHLENVSARGDDDLSFHLVWLDPNDDTIFKKRVEVTPDPSNTTLTSSLSITPDNRELGRYKFRLYLFRELMAEKSFELY</sequence>
<name>A0A948S1W7_UNCEI</name>
<dbReference type="Proteomes" id="UP000777784">
    <property type="component" value="Unassembled WGS sequence"/>
</dbReference>
<reference evidence="1" key="1">
    <citation type="submission" date="2021-05" db="EMBL/GenBank/DDBJ databases">
        <title>Energy efficiency and biological interactions define the core microbiome of deep oligotrophic groundwater.</title>
        <authorList>
            <person name="Mehrshad M."/>
            <person name="Lopez-Fernandez M."/>
            <person name="Bell E."/>
            <person name="Bernier-Latmani R."/>
            <person name="Bertilsson S."/>
            <person name="Dopson M."/>
        </authorList>
    </citation>
    <scope>NUCLEOTIDE SEQUENCE</scope>
    <source>
        <strain evidence="1">Modern_marine.mb.64</strain>
    </source>
</reference>
<dbReference type="EMBL" id="JAHJDP010000087">
    <property type="protein sequence ID" value="MBU2692329.1"/>
    <property type="molecule type" value="Genomic_DNA"/>
</dbReference>
<dbReference type="AlphaFoldDB" id="A0A948S1W7"/>
<evidence type="ECO:0000313" key="1">
    <source>
        <dbReference type="EMBL" id="MBU2692329.1"/>
    </source>
</evidence>
<accession>A0A948S1W7</accession>
<organism evidence="1 2">
    <name type="scientific">Eiseniibacteriota bacterium</name>
    <dbReference type="NCBI Taxonomy" id="2212470"/>
    <lineage>
        <taxon>Bacteria</taxon>
        <taxon>Candidatus Eiseniibacteriota</taxon>
    </lineage>
</organism>
<comment type="caution">
    <text evidence="1">The sequence shown here is derived from an EMBL/GenBank/DDBJ whole genome shotgun (WGS) entry which is preliminary data.</text>
</comment>
<evidence type="ECO:0000313" key="2">
    <source>
        <dbReference type="Proteomes" id="UP000777784"/>
    </source>
</evidence>
<proteinExistence type="predicted"/>
<gene>
    <name evidence="1" type="ORF">KJ970_15510</name>
</gene>
<dbReference type="PROSITE" id="PS51257">
    <property type="entry name" value="PROKAR_LIPOPROTEIN"/>
    <property type="match status" value="1"/>
</dbReference>